<keyword evidence="1" id="KW-1133">Transmembrane helix</keyword>
<name>A0A7Y0BMN9_9SPHN</name>
<keyword evidence="1" id="KW-0812">Transmembrane</keyword>
<feature type="transmembrane region" description="Helical" evidence="1">
    <location>
        <begin position="259"/>
        <end position="276"/>
    </location>
</feature>
<gene>
    <name evidence="3" type="ORF">HHL27_05950</name>
</gene>
<comment type="caution">
    <text evidence="3">The sequence shown here is derived from an EMBL/GenBank/DDBJ whole genome shotgun (WGS) entry which is preliminary data.</text>
</comment>
<evidence type="ECO:0000256" key="1">
    <source>
        <dbReference type="SAM" id="Phobius"/>
    </source>
</evidence>
<dbReference type="Gene3D" id="3.90.550.10">
    <property type="entry name" value="Spore Coat Polysaccharide Biosynthesis Protein SpsA, Chain A"/>
    <property type="match status" value="1"/>
</dbReference>
<protein>
    <submittedName>
        <fullName evidence="3">Glycosyltransferase</fullName>
    </submittedName>
</protein>
<dbReference type="Pfam" id="PF00535">
    <property type="entry name" value="Glycos_transf_2"/>
    <property type="match status" value="1"/>
</dbReference>
<dbReference type="PANTHER" id="PTHR48090">
    <property type="entry name" value="UNDECAPRENYL-PHOSPHATE 4-DEOXY-4-FORMAMIDO-L-ARABINOSE TRANSFERASE-RELATED"/>
    <property type="match status" value="1"/>
</dbReference>
<keyword evidence="4" id="KW-1185">Reference proteome</keyword>
<proteinExistence type="predicted"/>
<dbReference type="SUPFAM" id="SSF53448">
    <property type="entry name" value="Nucleotide-diphospho-sugar transferases"/>
    <property type="match status" value="1"/>
</dbReference>
<reference evidence="3 4" key="1">
    <citation type="submission" date="2020-04" db="EMBL/GenBank/DDBJ databases">
        <title>Novosphingobium sp. TW-4 isolated from soil.</title>
        <authorList>
            <person name="Dahal R.H."/>
            <person name="Chaudhary D.K."/>
        </authorList>
    </citation>
    <scope>NUCLEOTIDE SEQUENCE [LARGE SCALE GENOMIC DNA]</scope>
    <source>
        <strain evidence="3 4">TW-4</strain>
    </source>
</reference>
<organism evidence="3 4">
    <name type="scientific">Novosphingobium olei</name>
    <dbReference type="NCBI Taxonomy" id="2728851"/>
    <lineage>
        <taxon>Bacteria</taxon>
        <taxon>Pseudomonadati</taxon>
        <taxon>Pseudomonadota</taxon>
        <taxon>Alphaproteobacteria</taxon>
        <taxon>Sphingomonadales</taxon>
        <taxon>Sphingomonadaceae</taxon>
        <taxon>Novosphingobium</taxon>
    </lineage>
</organism>
<dbReference type="GO" id="GO:0016740">
    <property type="term" value="F:transferase activity"/>
    <property type="evidence" value="ECO:0007669"/>
    <property type="project" value="UniProtKB-KW"/>
</dbReference>
<evidence type="ECO:0000313" key="4">
    <source>
        <dbReference type="Proteomes" id="UP000583556"/>
    </source>
</evidence>
<dbReference type="AlphaFoldDB" id="A0A7Y0BMN9"/>
<dbReference type="RefSeq" id="WP_169492461.1">
    <property type="nucleotide sequence ID" value="NZ_JABBGM010000002.1"/>
</dbReference>
<accession>A0A7Y0BMN9</accession>
<feature type="domain" description="Glycosyltransferase 2-like" evidence="2">
    <location>
        <begin position="39"/>
        <end position="190"/>
    </location>
</feature>
<evidence type="ECO:0000313" key="3">
    <source>
        <dbReference type="EMBL" id="NML93212.1"/>
    </source>
</evidence>
<dbReference type="EMBL" id="JABBGM010000002">
    <property type="protein sequence ID" value="NML93212.1"/>
    <property type="molecule type" value="Genomic_DNA"/>
</dbReference>
<evidence type="ECO:0000259" key="2">
    <source>
        <dbReference type="Pfam" id="PF00535"/>
    </source>
</evidence>
<dbReference type="InterPro" id="IPR001173">
    <property type="entry name" value="Glyco_trans_2-like"/>
</dbReference>
<feature type="transmembrane region" description="Helical" evidence="1">
    <location>
        <begin position="296"/>
        <end position="320"/>
    </location>
</feature>
<dbReference type="PANTHER" id="PTHR48090:SF7">
    <property type="entry name" value="RFBJ PROTEIN"/>
    <property type="match status" value="1"/>
</dbReference>
<sequence>MITAQAQTPRAWTATAGVEAGWTKAEEAKAGAPQPRIAVLLPAYNEALAIGPVIDAFRAALPGATIYVYDNNSKDGTGDIARAHGAVVRIERRQGKGYVVRRMFADVDADIYVMCDADATYDAAAAPELVARLLDDGLDMVVGARSAISDTAYRPAHAFGNWMLTGIVRVIFGNTFTDMLSGYRVFSRRFVKSFPITSQGFEIETELTIHSLELQMPVDEVRTRFTDRPEGSLSKLSTVRDGFRILGTIIGLLKLERPFHLFGIAGALLMLLSIAAGSPVVAEFVRTGLVPRLPTAVLATGLMIIGWFSVFSGLILDSVTRARQEVKRLRYLELAGVHALTEADPASR</sequence>
<keyword evidence="3" id="KW-0808">Transferase</keyword>
<dbReference type="InterPro" id="IPR029044">
    <property type="entry name" value="Nucleotide-diphossugar_trans"/>
</dbReference>
<dbReference type="Proteomes" id="UP000583556">
    <property type="component" value="Unassembled WGS sequence"/>
</dbReference>
<dbReference type="CDD" id="cd04179">
    <property type="entry name" value="DPM_DPG-synthase_like"/>
    <property type="match status" value="1"/>
</dbReference>
<dbReference type="InterPro" id="IPR050256">
    <property type="entry name" value="Glycosyltransferase_2"/>
</dbReference>
<keyword evidence="1" id="KW-0472">Membrane</keyword>